<feature type="domain" description="DUF695" evidence="1">
    <location>
        <begin position="15"/>
        <end position="68"/>
    </location>
</feature>
<dbReference type="AlphaFoldDB" id="A0A3S4LU02"/>
<accession>A0A3S4LU02</accession>
<gene>
    <name evidence="2" type="ORF">NCTC6754_02770</name>
</gene>
<organism evidence="2 3">
    <name type="scientific">Salmonella enterica I</name>
    <dbReference type="NCBI Taxonomy" id="59201"/>
    <lineage>
        <taxon>Bacteria</taxon>
        <taxon>Pseudomonadati</taxon>
        <taxon>Pseudomonadota</taxon>
        <taxon>Gammaproteobacteria</taxon>
        <taxon>Enterobacterales</taxon>
        <taxon>Enterobacteriaceae</taxon>
        <taxon>Salmonella</taxon>
    </lineage>
</organism>
<proteinExistence type="predicted"/>
<evidence type="ECO:0000259" key="1">
    <source>
        <dbReference type="Pfam" id="PF05117"/>
    </source>
</evidence>
<dbReference type="InterPro" id="IPR016097">
    <property type="entry name" value="DUF695"/>
</dbReference>
<dbReference type="Proteomes" id="UP000269208">
    <property type="component" value="Chromosome"/>
</dbReference>
<reference evidence="2 3" key="1">
    <citation type="submission" date="2018-12" db="EMBL/GenBank/DDBJ databases">
        <authorList>
            <consortium name="Pathogen Informatics"/>
        </authorList>
    </citation>
    <scope>NUCLEOTIDE SEQUENCE [LARGE SCALE GENOMIC DNA]</scope>
    <source>
        <strain evidence="2 3">NCTC6754</strain>
    </source>
</reference>
<protein>
    <submittedName>
        <fullName evidence="2">Cytoplasmic protein</fullName>
    </submittedName>
</protein>
<evidence type="ECO:0000313" key="2">
    <source>
        <dbReference type="EMBL" id="VEB53447.1"/>
    </source>
</evidence>
<name>A0A3S4LU02_SALET</name>
<dbReference type="EMBL" id="LR134190">
    <property type="protein sequence ID" value="VEB53447.1"/>
    <property type="molecule type" value="Genomic_DNA"/>
</dbReference>
<sequence length="69" mass="7927">MIALSIPGSYVFITPTCYENGLPQPDETQSLNRIEDWLDEKGKTFPIWLVGVVTQQGWRDFVFMSEEDS</sequence>
<evidence type="ECO:0000313" key="3">
    <source>
        <dbReference type="Proteomes" id="UP000269208"/>
    </source>
</evidence>
<dbReference type="Pfam" id="PF05117">
    <property type="entry name" value="DUF695"/>
    <property type="match status" value="1"/>
</dbReference>